<dbReference type="OrthoDB" id="432412at2759"/>
<organism evidence="1 2">
    <name type="scientific">Lophiostoma macrostomum CBS 122681</name>
    <dbReference type="NCBI Taxonomy" id="1314788"/>
    <lineage>
        <taxon>Eukaryota</taxon>
        <taxon>Fungi</taxon>
        <taxon>Dikarya</taxon>
        <taxon>Ascomycota</taxon>
        <taxon>Pezizomycotina</taxon>
        <taxon>Dothideomycetes</taxon>
        <taxon>Pleosporomycetidae</taxon>
        <taxon>Pleosporales</taxon>
        <taxon>Lophiostomataceae</taxon>
        <taxon>Lophiostoma</taxon>
    </lineage>
</organism>
<dbReference type="CDD" id="cd24163">
    <property type="entry name" value="RWDD2_C"/>
    <property type="match status" value="1"/>
</dbReference>
<name>A0A6A6T6X7_9PLEO</name>
<keyword evidence="2" id="KW-1185">Reference proteome</keyword>
<dbReference type="AlphaFoldDB" id="A0A6A6T6X7"/>
<evidence type="ECO:0000313" key="1">
    <source>
        <dbReference type="EMBL" id="KAF2655759.1"/>
    </source>
</evidence>
<evidence type="ECO:0000313" key="2">
    <source>
        <dbReference type="Proteomes" id="UP000799324"/>
    </source>
</evidence>
<protein>
    <submittedName>
        <fullName evidence="1">Uncharacterized protein</fullName>
    </submittedName>
</protein>
<gene>
    <name evidence="1" type="ORF">K491DRAFT_598143</name>
</gene>
<proteinExistence type="predicted"/>
<dbReference type="EMBL" id="MU004344">
    <property type="protein sequence ID" value="KAF2655759.1"/>
    <property type="molecule type" value="Genomic_DNA"/>
</dbReference>
<sequence>MGIARPLYPVWTALIRTHHITSRAKVNKLRTAAGKHDIYALLCSGGCPGIMYCEGSMHGVTDWVKAVQRLRYKDFQLAIKPALDPERVAVLKKENEEKTGLPFGTNLGKLEEVDSVKEFGARMQEMGVWTWWRKGMGYVQGD</sequence>
<dbReference type="InterPro" id="IPR059181">
    <property type="entry name" value="RWDD2A-B_C"/>
</dbReference>
<accession>A0A6A6T6X7</accession>
<dbReference type="Proteomes" id="UP000799324">
    <property type="component" value="Unassembled WGS sequence"/>
</dbReference>
<reference evidence="1" key="1">
    <citation type="journal article" date="2020" name="Stud. Mycol.">
        <title>101 Dothideomycetes genomes: a test case for predicting lifestyles and emergence of pathogens.</title>
        <authorList>
            <person name="Haridas S."/>
            <person name="Albert R."/>
            <person name="Binder M."/>
            <person name="Bloem J."/>
            <person name="Labutti K."/>
            <person name="Salamov A."/>
            <person name="Andreopoulos B."/>
            <person name="Baker S."/>
            <person name="Barry K."/>
            <person name="Bills G."/>
            <person name="Bluhm B."/>
            <person name="Cannon C."/>
            <person name="Castanera R."/>
            <person name="Culley D."/>
            <person name="Daum C."/>
            <person name="Ezra D."/>
            <person name="Gonzalez J."/>
            <person name="Henrissat B."/>
            <person name="Kuo A."/>
            <person name="Liang C."/>
            <person name="Lipzen A."/>
            <person name="Lutzoni F."/>
            <person name="Magnuson J."/>
            <person name="Mondo S."/>
            <person name="Nolan M."/>
            <person name="Ohm R."/>
            <person name="Pangilinan J."/>
            <person name="Park H.-J."/>
            <person name="Ramirez L."/>
            <person name="Alfaro M."/>
            <person name="Sun H."/>
            <person name="Tritt A."/>
            <person name="Yoshinaga Y."/>
            <person name="Zwiers L.-H."/>
            <person name="Turgeon B."/>
            <person name="Goodwin S."/>
            <person name="Spatafora J."/>
            <person name="Crous P."/>
            <person name="Grigoriev I."/>
        </authorList>
    </citation>
    <scope>NUCLEOTIDE SEQUENCE</scope>
    <source>
        <strain evidence="1">CBS 122681</strain>
    </source>
</reference>